<organism evidence="2 3">
    <name type="scientific">Rhizopus azygosporus</name>
    <name type="common">Rhizopus microsporus var. azygosporus</name>
    <dbReference type="NCBI Taxonomy" id="86630"/>
    <lineage>
        <taxon>Eukaryota</taxon>
        <taxon>Fungi</taxon>
        <taxon>Fungi incertae sedis</taxon>
        <taxon>Mucoromycota</taxon>
        <taxon>Mucoromycotina</taxon>
        <taxon>Mucoromycetes</taxon>
        <taxon>Mucorales</taxon>
        <taxon>Mucorineae</taxon>
        <taxon>Rhizopodaceae</taxon>
        <taxon>Rhizopus</taxon>
    </lineage>
</organism>
<evidence type="ECO:0000313" key="2">
    <source>
        <dbReference type="EMBL" id="RCH94383.1"/>
    </source>
</evidence>
<feature type="domain" description="DNA helicase Pif1-like 2B" evidence="1">
    <location>
        <begin position="144"/>
        <end position="176"/>
    </location>
</feature>
<proteinExistence type="predicted"/>
<sequence>MANSSQGPSCLRLGEIVKLYPKVMFLDQSAFGDVVQLLLVRINEGLVWETPLYNFSAKFSLYTPIQQVDQNLISVLNKVRVSKFDEDVITFINSRTVLKSDLLQNCLRLYTTRSEPICVPAFDIYNGGNRKSASHTLKETRLLQELQLKPNMPVMLIQDLQIGRGWVNGTLAKVTEIDDENILLVKQGEEGAEDSLWIQRILRSIAGTTYVRTRLFLHLLRQFTKHYH</sequence>
<gene>
    <name evidence="2" type="ORF">CU097_012823</name>
</gene>
<evidence type="ECO:0000259" key="1">
    <source>
        <dbReference type="Pfam" id="PF21530"/>
    </source>
</evidence>
<dbReference type="STRING" id="86630.A0A367JWR7"/>
<keyword evidence="3" id="KW-1185">Reference proteome</keyword>
<protein>
    <recommendedName>
        <fullName evidence="1">DNA helicase Pif1-like 2B domain-containing protein</fullName>
    </recommendedName>
</protein>
<name>A0A367JWR7_RHIAZ</name>
<evidence type="ECO:0000313" key="3">
    <source>
        <dbReference type="Proteomes" id="UP000252139"/>
    </source>
</evidence>
<dbReference type="EMBL" id="PJQL01000584">
    <property type="protein sequence ID" value="RCH94383.1"/>
    <property type="molecule type" value="Genomic_DNA"/>
</dbReference>
<reference evidence="2 3" key="1">
    <citation type="journal article" date="2018" name="G3 (Bethesda)">
        <title>Phylogenetic and Phylogenomic Definition of Rhizopus Species.</title>
        <authorList>
            <person name="Gryganskyi A.P."/>
            <person name="Golan J."/>
            <person name="Dolatabadi S."/>
            <person name="Mondo S."/>
            <person name="Robb S."/>
            <person name="Idnurm A."/>
            <person name="Muszewska A."/>
            <person name="Steczkiewicz K."/>
            <person name="Masonjones S."/>
            <person name="Liao H.L."/>
            <person name="Gajdeczka M.T."/>
            <person name="Anike F."/>
            <person name="Vuek A."/>
            <person name="Anishchenko I.M."/>
            <person name="Voigt K."/>
            <person name="de Hoog G.S."/>
            <person name="Smith M.E."/>
            <person name="Heitman J."/>
            <person name="Vilgalys R."/>
            <person name="Stajich J.E."/>
        </authorList>
    </citation>
    <scope>NUCLEOTIDE SEQUENCE [LARGE SCALE GENOMIC DNA]</scope>
    <source>
        <strain evidence="2 3">CBS 357.93</strain>
    </source>
</reference>
<dbReference type="Proteomes" id="UP000252139">
    <property type="component" value="Unassembled WGS sequence"/>
</dbReference>
<comment type="caution">
    <text evidence="2">The sequence shown here is derived from an EMBL/GenBank/DDBJ whole genome shotgun (WGS) entry which is preliminary data.</text>
</comment>
<dbReference type="Pfam" id="PF21530">
    <property type="entry name" value="Pif1_2B_dom"/>
    <property type="match status" value="1"/>
</dbReference>
<dbReference type="OrthoDB" id="2281104at2759"/>
<accession>A0A367JWR7</accession>
<dbReference type="AlphaFoldDB" id="A0A367JWR7"/>
<dbReference type="InterPro" id="IPR049163">
    <property type="entry name" value="Pif1-like_2B_dom"/>
</dbReference>